<dbReference type="Proteomes" id="UP000189796">
    <property type="component" value="Chromosome I"/>
</dbReference>
<gene>
    <name evidence="1" type="ORF">SAMN05443248_3947</name>
</gene>
<protein>
    <submittedName>
        <fullName evidence="1">Uncharacterized protein</fullName>
    </submittedName>
</protein>
<dbReference type="PROSITE" id="PS51318">
    <property type="entry name" value="TAT"/>
    <property type="match status" value="1"/>
</dbReference>
<sequence length="173" mass="18725">MTLERPMFPPVDQTRRRFLSAAAGGAAALSLSPSRAAAPAVDPIYAAIERHKAAAVVWDAAVDVWAKLPDGPEPMSTERWIERERINDASRDAMDDAGVDLINTSPTTLAGIARALNYIREQMLQDDGVYMPSSLRLADDTDGEYPVAWIDAFLDAIEQAASELDRAGKAVQA</sequence>
<evidence type="ECO:0000313" key="2">
    <source>
        <dbReference type="Proteomes" id="UP000189796"/>
    </source>
</evidence>
<accession>A0A1M5QTR1</accession>
<proteinExistence type="predicted"/>
<dbReference type="InterPro" id="IPR006311">
    <property type="entry name" value="TAT_signal"/>
</dbReference>
<name>A0A1M5QTR1_9BRAD</name>
<organism evidence="1 2">
    <name type="scientific">Bradyrhizobium erythrophlei</name>
    <dbReference type="NCBI Taxonomy" id="1437360"/>
    <lineage>
        <taxon>Bacteria</taxon>
        <taxon>Pseudomonadati</taxon>
        <taxon>Pseudomonadota</taxon>
        <taxon>Alphaproteobacteria</taxon>
        <taxon>Hyphomicrobiales</taxon>
        <taxon>Nitrobacteraceae</taxon>
        <taxon>Bradyrhizobium</taxon>
    </lineage>
</organism>
<evidence type="ECO:0000313" key="1">
    <source>
        <dbReference type="EMBL" id="SHH17256.1"/>
    </source>
</evidence>
<reference evidence="1 2" key="1">
    <citation type="submission" date="2016-11" db="EMBL/GenBank/DDBJ databases">
        <authorList>
            <person name="Jaros S."/>
            <person name="Januszkiewicz K."/>
            <person name="Wedrychowicz H."/>
        </authorList>
    </citation>
    <scope>NUCLEOTIDE SEQUENCE [LARGE SCALE GENOMIC DNA]</scope>
    <source>
        <strain evidence="1 2">GAS138</strain>
    </source>
</reference>
<dbReference type="EMBL" id="LT670817">
    <property type="protein sequence ID" value="SHH17256.1"/>
    <property type="molecule type" value="Genomic_DNA"/>
</dbReference>
<dbReference type="AlphaFoldDB" id="A0A1M5QTR1"/>